<sequence length="229" mass="25528">MLILKLRRGRVRNDGVRSVVPLVRTKSRKYGPVLDEKALSVKTDWLVSGANSSGKTRWITRLHTQAPGIWRKHPVLMLRAHMPLSAWAEDDRIKAHVEQNGERWNKLRTWERTERLISWVETNRAAVLIDDAHLLTGRKADIMVQVVRGAGRVVTTTTSEGRIPITLRMALQARSPEYVHLDSDAPYDMTAVIAWMIAVLATAAGAWPVAAVVGGLHLLGRGARSAKQS</sequence>
<keyword evidence="2" id="KW-0614">Plasmid</keyword>
<keyword evidence="1" id="KW-1133">Transmembrane helix</keyword>
<gene>
    <name evidence="2" type="ordered locus">Tmz1t_2367</name>
</gene>
<feature type="transmembrane region" description="Helical" evidence="1">
    <location>
        <begin position="192"/>
        <end position="219"/>
    </location>
</feature>
<dbReference type="HOGENOM" id="CLU_1128642_0_0_4"/>
<name>B8F0D6_THASP</name>
<reference evidence="2 3" key="2">
    <citation type="journal article" date="2012" name="Stand. Genomic Sci.">
        <title>Complete genome sequence of Thauera aminoaromatica strain MZ1T.</title>
        <authorList>
            <person name="Jiang K."/>
            <person name="Sanseverino J."/>
            <person name="Chauhan A."/>
            <person name="Lucas S."/>
            <person name="Copeland A."/>
            <person name="Lapidus A."/>
            <person name="Del Rio T.G."/>
            <person name="Dalin E."/>
            <person name="Tice H."/>
            <person name="Bruce D."/>
            <person name="Goodwin L."/>
            <person name="Pitluck S."/>
            <person name="Sims D."/>
            <person name="Brettin T."/>
            <person name="Detter J.C."/>
            <person name="Han C."/>
            <person name="Chang Y.J."/>
            <person name="Larimer F."/>
            <person name="Land M."/>
            <person name="Hauser L."/>
            <person name="Kyrpides N.C."/>
            <person name="Mikhailova N."/>
            <person name="Moser S."/>
            <person name="Jegier P."/>
            <person name="Close D."/>
            <person name="Debruyn J.M."/>
            <person name="Wang Y."/>
            <person name="Layton A.C."/>
            <person name="Allen M.S."/>
            <person name="Sayler G.S."/>
        </authorList>
    </citation>
    <scope>NUCLEOTIDE SEQUENCE [LARGE SCALE GENOMIC DNA]</scope>
    <source>
        <strain evidence="2 3">MZ1T</strain>
        <plasmid evidence="2">pTha01</plasmid>
    </source>
</reference>
<evidence type="ECO:0000313" key="2">
    <source>
        <dbReference type="EMBL" id="ACK55102.1"/>
    </source>
</evidence>
<keyword evidence="1" id="KW-0812">Transmembrane</keyword>
<evidence type="ECO:0000313" key="3">
    <source>
        <dbReference type="Proteomes" id="UP000002186"/>
    </source>
</evidence>
<keyword evidence="1" id="KW-0472">Membrane</keyword>
<dbReference type="EMBL" id="CP001282">
    <property type="protein sequence ID" value="ACK55102.1"/>
    <property type="molecule type" value="Genomic_DNA"/>
</dbReference>
<dbReference type="KEGG" id="tmz:Tmz1t_2367"/>
<proteinExistence type="predicted"/>
<organism evidence="2 3">
    <name type="scientific">Thauera aminoaromatica</name>
    <dbReference type="NCBI Taxonomy" id="164330"/>
    <lineage>
        <taxon>Bacteria</taxon>
        <taxon>Pseudomonadati</taxon>
        <taxon>Pseudomonadota</taxon>
        <taxon>Betaproteobacteria</taxon>
        <taxon>Rhodocyclales</taxon>
        <taxon>Zoogloeaceae</taxon>
        <taxon>Thauera</taxon>
    </lineage>
</organism>
<protein>
    <submittedName>
        <fullName evidence="2">Uncharacterized protein</fullName>
    </submittedName>
</protein>
<dbReference type="Proteomes" id="UP000002186">
    <property type="component" value="Plasmid pTha01"/>
</dbReference>
<dbReference type="OrthoDB" id="5813260at2"/>
<dbReference type="RefSeq" id="WP_012592902.1">
    <property type="nucleotide sequence ID" value="NC_011667.1"/>
</dbReference>
<keyword evidence="3" id="KW-1185">Reference proteome</keyword>
<dbReference type="eggNOG" id="ENOG502ZM8C">
    <property type="taxonomic scope" value="Bacteria"/>
</dbReference>
<reference evidence="3" key="1">
    <citation type="submission" date="2008-12" db="EMBL/GenBank/DDBJ databases">
        <title>Complete sequence of plasmid of Thauera sp. MZ1T.</title>
        <authorList>
            <consortium name="US DOE Joint Genome Institute"/>
            <person name="Lucas S."/>
            <person name="Copeland A."/>
            <person name="Lapidus A."/>
            <person name="Glavina del Rio T."/>
            <person name="Dalin E."/>
            <person name="Tice H."/>
            <person name="Bruce D."/>
            <person name="Goodwin L."/>
            <person name="Pitluck S."/>
            <person name="Sims D."/>
            <person name="Brettin T."/>
            <person name="Detter J.C."/>
            <person name="Han C."/>
            <person name="Larimer F."/>
            <person name="Land M."/>
            <person name="Hauser L."/>
            <person name="Kyrpides N."/>
            <person name="Mikhailova N."/>
            <person name="Sayler G.S."/>
        </authorList>
    </citation>
    <scope>NUCLEOTIDE SEQUENCE [LARGE SCALE GENOMIC DNA]</scope>
    <source>
        <strain evidence="3">MZ1T</strain>
        <plasmid evidence="3">pTha01</plasmid>
    </source>
</reference>
<geneLocation type="plasmid" evidence="2 3">
    <name>pTha01</name>
</geneLocation>
<dbReference type="AlphaFoldDB" id="B8F0D6"/>
<accession>B8F0D6</accession>
<evidence type="ECO:0000256" key="1">
    <source>
        <dbReference type="SAM" id="Phobius"/>
    </source>
</evidence>